<gene>
    <name evidence="2" type="ORF">POL72_21530</name>
</gene>
<dbReference type="SMART" id="SM00240">
    <property type="entry name" value="FHA"/>
    <property type="match status" value="2"/>
</dbReference>
<name>A0ABT5C3J9_9BACT</name>
<dbReference type="Proteomes" id="UP001217485">
    <property type="component" value="Unassembled WGS sequence"/>
</dbReference>
<evidence type="ECO:0000259" key="1">
    <source>
        <dbReference type="PROSITE" id="PS50006"/>
    </source>
</evidence>
<dbReference type="SUPFAM" id="SSF49879">
    <property type="entry name" value="SMAD/FHA domain"/>
    <property type="match status" value="2"/>
</dbReference>
<comment type="caution">
    <text evidence="2">The sequence shown here is derived from an EMBL/GenBank/DDBJ whole genome shotgun (WGS) entry which is preliminary data.</text>
</comment>
<dbReference type="CDD" id="cd00060">
    <property type="entry name" value="FHA"/>
    <property type="match status" value="2"/>
</dbReference>
<dbReference type="RefSeq" id="WP_272097381.1">
    <property type="nucleotide sequence ID" value="NZ_JAQNDK010000002.1"/>
</dbReference>
<organism evidence="2 3">
    <name type="scientific">Sorangium atrum</name>
    <dbReference type="NCBI Taxonomy" id="2995308"/>
    <lineage>
        <taxon>Bacteria</taxon>
        <taxon>Pseudomonadati</taxon>
        <taxon>Myxococcota</taxon>
        <taxon>Polyangia</taxon>
        <taxon>Polyangiales</taxon>
        <taxon>Polyangiaceae</taxon>
        <taxon>Sorangium</taxon>
    </lineage>
</organism>
<dbReference type="Gene3D" id="2.60.200.20">
    <property type="match status" value="2"/>
</dbReference>
<feature type="domain" description="FHA" evidence="1">
    <location>
        <begin position="281"/>
        <end position="343"/>
    </location>
</feature>
<dbReference type="InterPro" id="IPR050923">
    <property type="entry name" value="Cell_Proc_Reg/RNA_Proc"/>
</dbReference>
<dbReference type="InterPro" id="IPR026870">
    <property type="entry name" value="Zinc_ribbon_dom"/>
</dbReference>
<reference evidence="2 3" key="1">
    <citation type="submission" date="2023-01" db="EMBL/GenBank/DDBJ databases">
        <title>Minimal conservation of predation-associated metabolite biosynthetic gene clusters underscores biosynthetic potential of Myxococcota including descriptions for ten novel species: Archangium lansinium sp. nov., Myxococcus landrumus sp. nov., Nannocystis bai.</title>
        <authorList>
            <person name="Ahearne A."/>
            <person name="Stevens C."/>
            <person name="Dowd S."/>
        </authorList>
    </citation>
    <scope>NUCLEOTIDE SEQUENCE [LARGE SCALE GENOMIC DNA]</scope>
    <source>
        <strain evidence="2 3">WIWO2</strain>
    </source>
</reference>
<sequence>MITCPKCSKENQDHYKFCLGCGAELPRDVSPKKFAAGTPPHGVPAATRAKDYGDEPTAIGTGAQKGPAVAPPPPALVDPAAFIAPARGEDTGAGKKAAAAAAAPATPAAAAGAGTVVCPQCQEPNPPSNKFCALCGFKLVKPAGQAAQPSTPVVSTSGAANVVLTALRADGTEAGSYTLPTNPTLIGRDSGTIFGGDSYLSPRHATFSIKGGRLFVKDEGSLNGVYRRLRRDTPVQLDNGDVFRIGQEIVRVEPLSPAPTTPDGVERLGSPSKGYVARLALIIGRDATGNAFPVPDTGLHLGRERGDILFPEDGYVSGLHCQISLQGGRLFLTDLGSSNGTFLRVLGETEITGGDILLMGQQLFRINV</sequence>
<accession>A0ABT5C3J9</accession>
<dbReference type="InterPro" id="IPR000253">
    <property type="entry name" value="FHA_dom"/>
</dbReference>
<dbReference type="EMBL" id="JAQNDK010000002">
    <property type="protein sequence ID" value="MDC0680339.1"/>
    <property type="molecule type" value="Genomic_DNA"/>
</dbReference>
<protein>
    <submittedName>
        <fullName evidence="2">FHA domain-containing protein</fullName>
    </submittedName>
</protein>
<dbReference type="Pfam" id="PF13240">
    <property type="entry name" value="Zn_Ribbon_1"/>
    <property type="match status" value="1"/>
</dbReference>
<dbReference type="PROSITE" id="PS50006">
    <property type="entry name" value="FHA_DOMAIN"/>
    <property type="match status" value="1"/>
</dbReference>
<evidence type="ECO:0000313" key="2">
    <source>
        <dbReference type="EMBL" id="MDC0680339.1"/>
    </source>
</evidence>
<dbReference type="Pfam" id="PF00498">
    <property type="entry name" value="FHA"/>
    <property type="match status" value="2"/>
</dbReference>
<evidence type="ECO:0000313" key="3">
    <source>
        <dbReference type="Proteomes" id="UP001217485"/>
    </source>
</evidence>
<proteinExistence type="predicted"/>
<keyword evidence="3" id="KW-1185">Reference proteome</keyword>
<dbReference type="PANTHER" id="PTHR23308">
    <property type="entry name" value="NUCLEAR INHIBITOR OF PROTEIN PHOSPHATASE-1"/>
    <property type="match status" value="1"/>
</dbReference>
<dbReference type="InterPro" id="IPR008984">
    <property type="entry name" value="SMAD_FHA_dom_sf"/>
</dbReference>